<dbReference type="SMART" id="SM00363">
    <property type="entry name" value="S4"/>
    <property type="match status" value="1"/>
</dbReference>
<evidence type="ECO:0000256" key="2">
    <source>
        <dbReference type="ARBA" id="ARBA00022730"/>
    </source>
</evidence>
<dbReference type="AlphaFoldDB" id="A0A6G0XI73"/>
<evidence type="ECO:0000256" key="5">
    <source>
        <dbReference type="ARBA" id="ARBA00023274"/>
    </source>
</evidence>
<dbReference type="VEuPathDB" id="FungiDB:AeMF1_010305"/>
<evidence type="ECO:0000259" key="8">
    <source>
        <dbReference type="SMART" id="SM00363"/>
    </source>
</evidence>
<dbReference type="GO" id="GO:0003735">
    <property type="term" value="F:structural constituent of ribosome"/>
    <property type="evidence" value="ECO:0007669"/>
    <property type="project" value="InterPro"/>
</dbReference>
<keyword evidence="5 7" id="KW-0687">Ribonucleoprotein</keyword>
<keyword evidence="3 6" id="KW-0694">RNA-binding</keyword>
<dbReference type="GO" id="GO:0042274">
    <property type="term" value="P:ribosomal small subunit biogenesis"/>
    <property type="evidence" value="ECO:0007669"/>
    <property type="project" value="TreeGrafter"/>
</dbReference>
<dbReference type="Pfam" id="PF01479">
    <property type="entry name" value="S4"/>
    <property type="match status" value="1"/>
</dbReference>
<comment type="similarity">
    <text evidence="1 7">Belongs to the universal ribosomal protein uS4 family.</text>
</comment>
<dbReference type="FunFam" id="3.10.290.10:FF:000004">
    <property type="entry name" value="40s ribosomal protein s9"/>
    <property type="match status" value="1"/>
</dbReference>
<feature type="domain" description="RNA-binding S4" evidence="8">
    <location>
        <begin position="109"/>
        <end position="177"/>
    </location>
</feature>
<dbReference type="PANTHER" id="PTHR11831:SF5">
    <property type="entry name" value="40S RIBOSOMAL PROTEIN S9"/>
    <property type="match status" value="1"/>
</dbReference>
<dbReference type="GO" id="GO:0019843">
    <property type="term" value="F:rRNA binding"/>
    <property type="evidence" value="ECO:0007669"/>
    <property type="project" value="UniProtKB-KW"/>
</dbReference>
<comment type="caution">
    <text evidence="10">The sequence shown here is derived from an EMBL/GenBank/DDBJ whole genome shotgun (WGS) entry which is preliminary data.</text>
</comment>
<dbReference type="CDD" id="cd00165">
    <property type="entry name" value="S4"/>
    <property type="match status" value="1"/>
</dbReference>
<dbReference type="PANTHER" id="PTHR11831">
    <property type="entry name" value="30S 40S RIBOSOMAL PROTEIN"/>
    <property type="match status" value="1"/>
</dbReference>
<dbReference type="EMBL" id="VJMJ01000060">
    <property type="protein sequence ID" value="KAF0739838.1"/>
    <property type="molecule type" value="Genomic_DNA"/>
</dbReference>
<evidence type="ECO:0000256" key="6">
    <source>
        <dbReference type="PROSITE-ProRule" id="PRU00182"/>
    </source>
</evidence>
<dbReference type="SUPFAM" id="SSF55174">
    <property type="entry name" value="Alpha-L RNA-binding motif"/>
    <property type="match status" value="1"/>
</dbReference>
<dbReference type="GO" id="GO:0022627">
    <property type="term" value="C:cytosolic small ribosomal subunit"/>
    <property type="evidence" value="ECO:0007669"/>
    <property type="project" value="TreeGrafter"/>
</dbReference>
<dbReference type="InterPro" id="IPR018079">
    <property type="entry name" value="Ribosomal_uS4_CS"/>
</dbReference>
<dbReference type="Proteomes" id="UP000481153">
    <property type="component" value="Unassembled WGS sequence"/>
</dbReference>
<accession>A0A6G0XI73</accession>
<dbReference type="Gene3D" id="3.10.290.10">
    <property type="entry name" value="RNA-binding S4 domain"/>
    <property type="match status" value="1"/>
</dbReference>
<evidence type="ECO:0000256" key="3">
    <source>
        <dbReference type="ARBA" id="ARBA00022884"/>
    </source>
</evidence>
<dbReference type="InterPro" id="IPR002942">
    <property type="entry name" value="S4_RNA-bd"/>
</dbReference>
<keyword evidence="4 7" id="KW-0689">Ribosomal protein</keyword>
<dbReference type="GO" id="GO:0006412">
    <property type="term" value="P:translation"/>
    <property type="evidence" value="ECO:0007669"/>
    <property type="project" value="InterPro"/>
</dbReference>
<keyword evidence="11" id="KW-1185">Reference proteome</keyword>
<feature type="domain" description="Small ribosomal subunit protein uS4 N-terminal" evidence="9">
    <location>
        <begin position="8"/>
        <end position="108"/>
    </location>
</feature>
<dbReference type="Pfam" id="PF00163">
    <property type="entry name" value="Ribosomal_S4"/>
    <property type="match status" value="1"/>
</dbReference>
<gene>
    <name evidence="10" type="ORF">Ae201684_004612</name>
</gene>
<dbReference type="NCBIfam" id="NF003139">
    <property type="entry name" value="PRK04051.1"/>
    <property type="match status" value="1"/>
</dbReference>
<keyword evidence="2 6" id="KW-0699">rRNA-binding</keyword>
<evidence type="ECO:0000313" key="11">
    <source>
        <dbReference type="Proteomes" id="UP000481153"/>
    </source>
</evidence>
<dbReference type="InterPro" id="IPR022801">
    <property type="entry name" value="Ribosomal_uS4"/>
</dbReference>
<evidence type="ECO:0000259" key="9">
    <source>
        <dbReference type="SMART" id="SM01390"/>
    </source>
</evidence>
<evidence type="ECO:0000313" key="10">
    <source>
        <dbReference type="EMBL" id="KAF0739838.1"/>
    </source>
</evidence>
<evidence type="ECO:0000256" key="7">
    <source>
        <dbReference type="RuleBase" id="RU003699"/>
    </source>
</evidence>
<protein>
    <submittedName>
        <fullName evidence="10">Uncharacterized protein</fullName>
    </submittedName>
</protein>
<dbReference type="PROSITE" id="PS00632">
    <property type="entry name" value="RIBOSOMAL_S4"/>
    <property type="match status" value="1"/>
</dbReference>
<dbReference type="InterPro" id="IPR001912">
    <property type="entry name" value="Ribosomal_uS4_N"/>
</dbReference>
<dbReference type="SMART" id="SM01390">
    <property type="entry name" value="Ribosomal_S4"/>
    <property type="match status" value="1"/>
</dbReference>
<dbReference type="InterPro" id="IPR036986">
    <property type="entry name" value="S4_RNA-bd_sf"/>
</dbReference>
<sequence length="230" mass="27133">MPKISRHRNYRKTYRTPSRAFEKERLDQEMKLLGEYGLRCKREIWRVQYTLAKLRKAARQLLTLDPKDPKRLFEGPALMRRLKRFGLLAEDENELDFVLQMNTQKLLERRLQTKVFKQGLAKSIHHARVLIKQRHIRVGRQLVDVPSFMVRLDSEKHIDFAVTSPYGQGRPVQFFLFSIRLTCIFSRVVSPASVLLNVLRPPTVVMKKTKNKRDRDMVIEEGNDLKTCCL</sequence>
<dbReference type="InterPro" id="IPR005710">
    <property type="entry name" value="Ribosomal_uS4_euk/arc"/>
</dbReference>
<evidence type="ECO:0000256" key="1">
    <source>
        <dbReference type="ARBA" id="ARBA00007465"/>
    </source>
</evidence>
<proteinExistence type="inferred from homology"/>
<reference evidence="10 11" key="1">
    <citation type="submission" date="2019-07" db="EMBL/GenBank/DDBJ databases">
        <title>Genomics analysis of Aphanomyces spp. identifies a new class of oomycete effector associated with host adaptation.</title>
        <authorList>
            <person name="Gaulin E."/>
        </authorList>
    </citation>
    <scope>NUCLEOTIDE SEQUENCE [LARGE SCALE GENOMIC DNA]</scope>
    <source>
        <strain evidence="10 11">ATCC 201684</strain>
    </source>
</reference>
<dbReference type="PROSITE" id="PS50889">
    <property type="entry name" value="S4"/>
    <property type="match status" value="1"/>
</dbReference>
<dbReference type="NCBIfam" id="TIGR01018">
    <property type="entry name" value="uS4_arch"/>
    <property type="match status" value="1"/>
</dbReference>
<name>A0A6G0XI73_9STRA</name>
<evidence type="ECO:0000256" key="4">
    <source>
        <dbReference type="ARBA" id="ARBA00022980"/>
    </source>
</evidence>
<organism evidence="10 11">
    <name type="scientific">Aphanomyces euteiches</name>
    <dbReference type="NCBI Taxonomy" id="100861"/>
    <lineage>
        <taxon>Eukaryota</taxon>
        <taxon>Sar</taxon>
        <taxon>Stramenopiles</taxon>
        <taxon>Oomycota</taxon>
        <taxon>Saprolegniomycetes</taxon>
        <taxon>Saprolegniales</taxon>
        <taxon>Verrucalvaceae</taxon>
        <taxon>Aphanomyces</taxon>
    </lineage>
</organism>